<name>A0ABT2H0L4_9MICO</name>
<dbReference type="EMBL" id="JANLCJ010000002">
    <property type="protein sequence ID" value="MCS5733394.1"/>
    <property type="molecule type" value="Genomic_DNA"/>
</dbReference>
<comment type="caution">
    <text evidence="2">The sequence shown here is derived from an EMBL/GenBank/DDBJ whole genome shotgun (WGS) entry which is preliminary data.</text>
</comment>
<proteinExistence type="predicted"/>
<feature type="transmembrane region" description="Helical" evidence="1">
    <location>
        <begin position="119"/>
        <end position="140"/>
    </location>
</feature>
<dbReference type="RefSeq" id="WP_259538212.1">
    <property type="nucleotide sequence ID" value="NZ_JANLCJ010000002.1"/>
</dbReference>
<evidence type="ECO:0000313" key="3">
    <source>
        <dbReference type="Proteomes" id="UP001165586"/>
    </source>
</evidence>
<keyword evidence="1" id="KW-0472">Membrane</keyword>
<feature type="transmembrane region" description="Helical" evidence="1">
    <location>
        <begin position="7"/>
        <end position="27"/>
    </location>
</feature>
<reference evidence="2" key="1">
    <citation type="submission" date="2022-08" db="EMBL/GenBank/DDBJ databases">
        <authorList>
            <person name="Deng Y."/>
            <person name="Han X.-F."/>
            <person name="Zhang Y.-Q."/>
        </authorList>
    </citation>
    <scope>NUCLEOTIDE SEQUENCE</scope>
    <source>
        <strain evidence="2">CPCC 203386</strain>
    </source>
</reference>
<dbReference type="Pfam" id="PF11188">
    <property type="entry name" value="DUF2975"/>
    <property type="match status" value="1"/>
</dbReference>
<accession>A0ABT2H0L4</accession>
<keyword evidence="1" id="KW-1133">Transmembrane helix</keyword>
<sequence>MSRLTILALRVVIAAVLGGSLFIQVVMVPLLAADLDELRPEYAHLRVPLLVIAVIAVATVEVCAVCVWRLLTMVRRGTVFSDAAFRFVDVIIGAIVVASLNTFALGILLAPGEAVPPGMVLLIGGAGVVVAGVALIVLVLRMLLSQAVARDTEARRLRAELSEVI</sequence>
<keyword evidence="3" id="KW-1185">Reference proteome</keyword>
<feature type="transmembrane region" description="Helical" evidence="1">
    <location>
        <begin position="47"/>
        <end position="71"/>
    </location>
</feature>
<protein>
    <submittedName>
        <fullName evidence="2">DUF2975 domain-containing protein</fullName>
    </submittedName>
</protein>
<evidence type="ECO:0000256" key="1">
    <source>
        <dbReference type="SAM" id="Phobius"/>
    </source>
</evidence>
<evidence type="ECO:0000313" key="2">
    <source>
        <dbReference type="EMBL" id="MCS5733394.1"/>
    </source>
</evidence>
<gene>
    <name evidence="2" type="ORF">N1032_06545</name>
</gene>
<dbReference type="InterPro" id="IPR021354">
    <property type="entry name" value="DUF2975"/>
</dbReference>
<feature type="transmembrane region" description="Helical" evidence="1">
    <location>
        <begin position="83"/>
        <end position="107"/>
    </location>
</feature>
<keyword evidence="1" id="KW-0812">Transmembrane</keyword>
<organism evidence="2 3">
    <name type="scientific">Herbiconiux daphne</name>
    <dbReference type="NCBI Taxonomy" id="2970914"/>
    <lineage>
        <taxon>Bacteria</taxon>
        <taxon>Bacillati</taxon>
        <taxon>Actinomycetota</taxon>
        <taxon>Actinomycetes</taxon>
        <taxon>Micrococcales</taxon>
        <taxon>Microbacteriaceae</taxon>
        <taxon>Herbiconiux</taxon>
    </lineage>
</organism>
<dbReference type="Proteomes" id="UP001165586">
    <property type="component" value="Unassembled WGS sequence"/>
</dbReference>